<dbReference type="RefSeq" id="WP_003355603.1">
    <property type="nucleotide sequence ID" value="NZ_JH414764.1"/>
</dbReference>
<proteinExistence type="inferred from homology"/>
<dbReference type="InterPro" id="IPR058660">
    <property type="entry name" value="WHD_DnaB"/>
</dbReference>
<dbReference type="PATRIC" id="fig|665952.3.peg.3431"/>
<keyword evidence="6" id="KW-1185">Reference proteome</keyword>
<dbReference type="Proteomes" id="UP000011747">
    <property type="component" value="Unassembled WGS sequence"/>
</dbReference>
<gene>
    <name evidence="5" type="ORF">HMPREF1015_00502</name>
</gene>
<dbReference type="Gene3D" id="1.10.10.630">
    <property type="entry name" value="DnaD domain-like"/>
    <property type="match status" value="1"/>
</dbReference>
<organism evidence="5 6">
    <name type="scientific">Bacillus smithii 7_3_47FAA</name>
    <dbReference type="NCBI Taxonomy" id="665952"/>
    <lineage>
        <taxon>Bacteria</taxon>
        <taxon>Bacillati</taxon>
        <taxon>Bacillota</taxon>
        <taxon>Bacilli</taxon>
        <taxon>Bacillales</taxon>
        <taxon>Bacillaceae</taxon>
        <taxon>Bacillus</taxon>
    </lineage>
</organism>
<dbReference type="Pfam" id="PF07261">
    <property type="entry name" value="DnaB_2"/>
    <property type="match status" value="1"/>
</dbReference>
<dbReference type="InterPro" id="IPR034829">
    <property type="entry name" value="DnaD-like_sf"/>
</dbReference>
<dbReference type="InterPro" id="IPR006343">
    <property type="entry name" value="DnaB/C_C"/>
</dbReference>
<dbReference type="HOGENOM" id="CLU_040783_0_0_9"/>
<dbReference type="AlphaFoldDB" id="G9QQD5"/>
<feature type="domain" description="DnaB/C C-terminal" evidence="3">
    <location>
        <begin position="324"/>
        <end position="388"/>
    </location>
</feature>
<evidence type="ECO:0000256" key="1">
    <source>
        <dbReference type="ARBA" id="ARBA00093462"/>
    </source>
</evidence>
<protein>
    <submittedName>
        <fullName evidence="5">Uncharacterized protein</fullName>
    </submittedName>
</protein>
<name>G9QQD5_9BACI</name>
<dbReference type="Pfam" id="PF25888">
    <property type="entry name" value="WHD_DnaB"/>
    <property type="match status" value="1"/>
</dbReference>
<dbReference type="EMBL" id="ACWF01000160">
    <property type="protein sequence ID" value="EHL73112.1"/>
    <property type="molecule type" value="Genomic_DNA"/>
</dbReference>
<feature type="domain" description="Replicative helicase loading/DNA remodeling protein DnaB N-terminal winged helix" evidence="4">
    <location>
        <begin position="9"/>
        <end position="267"/>
    </location>
</feature>
<comment type="similarity">
    <text evidence="1">Belongs to the DnaB/DnaD family.</text>
</comment>
<evidence type="ECO:0000313" key="5">
    <source>
        <dbReference type="EMBL" id="EHL73112.1"/>
    </source>
</evidence>
<sequence>MKPFWNELQPVDEYSVKLSGILHDTDRKILTFLYQPLIGSACFSLYMTLWAQAEENRLWSKTSNHYGLMNFLNMNLKTIYHERLKLEGIGLLKTYVKEMGDSRSYIYELLPPLTPEQFFQDGMLNVFLYRKIGRSQFLRLKKFFSNETIEHESYKEVTRSWPEVFSSSPSAVMDSEALSDSQSETGEEFLKRPENPGLTLNDEQFDFQLLESGLKSVMVPKQTLTPQVKETILKLSHLYGINELEMKNILLSALDENDEVDIDQLRKSARDWYQLRVNPELPELVDLVQPPVLRTETKGDGPEDELIAYLETTSPRQLLIDISGSMPSKADLQAIEEIMFQQKLSPGVVNVLIQYVLLKTDMKLSKAYLEKVAAHWARKKIKTVKEALELAKKEHRQYLEWANQKKTTNQTNQMKKKPVRIEKLPDWFQEYESKKSASKEEDEDFDFEAEKRKLEEKLKKRKTAGGEHK</sequence>
<evidence type="ECO:0000259" key="4">
    <source>
        <dbReference type="Pfam" id="PF25888"/>
    </source>
</evidence>
<evidence type="ECO:0000313" key="6">
    <source>
        <dbReference type="Proteomes" id="UP000011747"/>
    </source>
</evidence>
<evidence type="ECO:0000256" key="2">
    <source>
        <dbReference type="SAM" id="MobiDB-lite"/>
    </source>
</evidence>
<reference evidence="5 6" key="1">
    <citation type="submission" date="2011-09" db="EMBL/GenBank/DDBJ databases">
        <title>The Genome Sequence of Bacillus smithii 7_3_47FAA.</title>
        <authorList>
            <consortium name="The Broad Institute Genome Sequencing Platform"/>
            <person name="Earl A."/>
            <person name="Ward D."/>
            <person name="Feldgarden M."/>
            <person name="Gevers D."/>
            <person name="Daigneault M."/>
            <person name="Strauss J."/>
            <person name="Allen-Vercoe E."/>
            <person name="Young S.K."/>
            <person name="Zeng Q."/>
            <person name="Gargeya S."/>
            <person name="Fitzgerald M."/>
            <person name="Haas B."/>
            <person name="Abouelleil A."/>
            <person name="Alvarado L."/>
            <person name="Arachchi H.M."/>
            <person name="Berlin A."/>
            <person name="Brown A."/>
            <person name="Chapman S.B."/>
            <person name="Chen Z."/>
            <person name="Dunbar C."/>
            <person name="Freedman E."/>
            <person name="Gearin G."/>
            <person name="Goldberg J."/>
            <person name="Griggs A."/>
            <person name="Gujja S."/>
            <person name="Heiman D."/>
            <person name="Howarth C."/>
            <person name="Larson L."/>
            <person name="Lui A."/>
            <person name="MacDonald P.J.P."/>
            <person name="Montmayeur A."/>
            <person name="Murphy C."/>
            <person name="Neiman D."/>
            <person name="Pearson M."/>
            <person name="Priest M."/>
            <person name="Roberts A."/>
            <person name="Saif S."/>
            <person name="Shea T."/>
            <person name="Shenoy N."/>
            <person name="Sisk P."/>
            <person name="Stolte C."/>
            <person name="Sykes S."/>
            <person name="Wortman J."/>
            <person name="Nusbaum C."/>
            <person name="Birren B."/>
        </authorList>
    </citation>
    <scope>NUCLEOTIDE SEQUENCE [LARGE SCALE GENOMIC DNA]</scope>
    <source>
        <strain evidence="5 6">7_3_47FAA</strain>
    </source>
</reference>
<comment type="caution">
    <text evidence="5">The sequence shown here is derived from an EMBL/GenBank/DDBJ whole genome shotgun (WGS) entry which is preliminary data.</text>
</comment>
<feature type="region of interest" description="Disordered" evidence="2">
    <location>
        <begin position="172"/>
        <end position="196"/>
    </location>
</feature>
<evidence type="ECO:0000259" key="3">
    <source>
        <dbReference type="Pfam" id="PF07261"/>
    </source>
</evidence>
<accession>G9QQD5</accession>